<accession>H1Z172</accession>
<evidence type="ECO:0000313" key="2">
    <source>
        <dbReference type="EMBL" id="EHQ35339.1"/>
    </source>
</evidence>
<evidence type="ECO:0000256" key="1">
    <source>
        <dbReference type="SAM" id="Phobius"/>
    </source>
</evidence>
<sequence>MITLDFLKETLIQFLNLSLQTIPFMIPGVIFAEFLIAKKITGKIAKWTKPLTGFANLNDICGTSFLLAFISPKAANTMLVNYKDKELISEKEMIVASVMNSFPTVVMHWRYLLPVYIPLLGFTGLLYFLILMAVGFGKTGVVMLYGRFKFREREYIPEEERGSVEFITSKAALKTAIESSKKPLIKILSITIPTLLIVSVLINLGIFDHLGNGMKNLSFLFPIPTAALAIIAAQFGSFIAGAGVASALLNGGELTPADIVTTLLIGNILTSVTRNIKWYGSSYAAIFGPKTGAYIMIISTALRNGMMLIAVIIILILF</sequence>
<dbReference type="STRING" id="937775.Metlim_1229"/>
<feature type="transmembrane region" description="Helical" evidence="1">
    <location>
        <begin position="12"/>
        <end position="36"/>
    </location>
</feature>
<feature type="transmembrane region" description="Helical" evidence="1">
    <location>
        <begin position="226"/>
        <end position="249"/>
    </location>
</feature>
<dbReference type="PANTHER" id="PTHR38139">
    <property type="entry name" value="GATE DOMAIN-CONTAINING PROTEIN"/>
    <property type="match status" value="1"/>
</dbReference>
<dbReference type="AlphaFoldDB" id="H1Z172"/>
<keyword evidence="1" id="KW-1133">Transmembrane helix</keyword>
<keyword evidence="1" id="KW-0472">Membrane</keyword>
<dbReference type="InParanoid" id="H1Z172"/>
<name>H1Z172_9EURY</name>
<keyword evidence="3" id="KW-1185">Reference proteome</keyword>
<dbReference type="InterPro" id="IPR038880">
    <property type="entry name" value="MJ0871-like"/>
</dbReference>
<dbReference type="OrthoDB" id="51620at2157"/>
<gene>
    <name evidence="2" type="ORF">Metlim_1229</name>
</gene>
<dbReference type="Proteomes" id="UP000005741">
    <property type="component" value="Chromosome"/>
</dbReference>
<dbReference type="HOGENOM" id="CLU_048086_2_1_2"/>
<dbReference type="EMBL" id="CM001436">
    <property type="protein sequence ID" value="EHQ35339.1"/>
    <property type="molecule type" value="Genomic_DNA"/>
</dbReference>
<dbReference type="PANTHER" id="PTHR38139:SF1">
    <property type="entry name" value="NUCLEOSIDE TRANSPORTER_FEOB GTPASE GATE DOMAIN-CONTAINING PROTEIN"/>
    <property type="match status" value="1"/>
</dbReference>
<dbReference type="RefSeq" id="WP_004077090.1">
    <property type="nucleotide sequence ID" value="NZ_CM001436.1"/>
</dbReference>
<organism evidence="2 3">
    <name type="scientific">Methanoplanus limicola DSM 2279</name>
    <dbReference type="NCBI Taxonomy" id="937775"/>
    <lineage>
        <taxon>Archaea</taxon>
        <taxon>Methanobacteriati</taxon>
        <taxon>Methanobacteriota</taxon>
        <taxon>Stenosarchaea group</taxon>
        <taxon>Methanomicrobia</taxon>
        <taxon>Methanomicrobiales</taxon>
        <taxon>Methanomicrobiaceae</taxon>
        <taxon>Methanoplanus</taxon>
    </lineage>
</organism>
<evidence type="ECO:0000313" key="3">
    <source>
        <dbReference type="Proteomes" id="UP000005741"/>
    </source>
</evidence>
<reference evidence="2 3" key="1">
    <citation type="submission" date="2011-10" db="EMBL/GenBank/DDBJ databases">
        <title>The Improved High-Quality Draft genome of Methanoplanus limicola DSM 2279.</title>
        <authorList>
            <consortium name="US DOE Joint Genome Institute (JGI-PGF)"/>
            <person name="Lucas S."/>
            <person name="Copeland A."/>
            <person name="Lapidus A."/>
            <person name="Glavina del Rio T."/>
            <person name="Dalin E."/>
            <person name="Tice H."/>
            <person name="Bruce D."/>
            <person name="Goodwin L."/>
            <person name="Pitluck S."/>
            <person name="Peters L."/>
            <person name="Mikhailova N."/>
            <person name="Lu M."/>
            <person name="Kyrpides N."/>
            <person name="Mavromatis K."/>
            <person name="Ivanova N."/>
            <person name="Markowitz V."/>
            <person name="Cheng J.-F."/>
            <person name="Hugenholtz P."/>
            <person name="Woyke T."/>
            <person name="Wu D."/>
            <person name="Wirth R."/>
            <person name="Brambilla E.-M."/>
            <person name="Klenk H.-P."/>
            <person name="Eisen J.A."/>
        </authorList>
    </citation>
    <scope>NUCLEOTIDE SEQUENCE [LARGE SCALE GENOMIC DNA]</scope>
    <source>
        <strain evidence="2 3">DSM 2279</strain>
    </source>
</reference>
<keyword evidence="1" id="KW-0812">Transmembrane</keyword>
<protein>
    <submittedName>
        <fullName evidence="2">Nucleoside recognition domain protein</fullName>
    </submittedName>
</protein>
<feature type="transmembrane region" description="Helical" evidence="1">
    <location>
        <begin position="184"/>
        <end position="206"/>
    </location>
</feature>
<proteinExistence type="predicted"/>
<feature type="transmembrane region" description="Helical" evidence="1">
    <location>
        <begin position="293"/>
        <end position="317"/>
    </location>
</feature>